<dbReference type="InterPro" id="IPR053146">
    <property type="entry name" value="QDO-like"/>
</dbReference>
<evidence type="ECO:0000259" key="1">
    <source>
        <dbReference type="Pfam" id="PF07883"/>
    </source>
</evidence>
<dbReference type="PANTHER" id="PTHR36440:SF1">
    <property type="entry name" value="PUTATIVE (AFU_ORTHOLOGUE AFUA_8G07350)-RELATED"/>
    <property type="match status" value="1"/>
</dbReference>
<dbReference type="Gene3D" id="2.60.120.10">
    <property type="entry name" value="Jelly Rolls"/>
    <property type="match status" value="1"/>
</dbReference>
<comment type="caution">
    <text evidence="2">The sequence shown here is derived from an EMBL/GenBank/DDBJ whole genome shotgun (WGS) entry which is preliminary data.</text>
</comment>
<accession>A0ABW0I7L2</accession>
<dbReference type="InterPro" id="IPR011051">
    <property type="entry name" value="RmlC_Cupin_sf"/>
</dbReference>
<dbReference type="Pfam" id="PF07883">
    <property type="entry name" value="Cupin_2"/>
    <property type="match status" value="1"/>
</dbReference>
<keyword evidence="3" id="KW-1185">Reference proteome</keyword>
<sequence length="179" mass="19684">MKRTFENPLIGDTVHFTKFAHEPGGSATIIDVELKPGGGNGLHFHKTMAEQFECLEGIVSIQVGKLVRQLKPGETATAPAGSLHRFFNASAEPAKFRVTIDPGHVGFEHTLKIAYGLAADGLMTKSGMPKKLWHMGTLIRLSDTNVPGLFSLLQRPMAWLAQRALDDGRYEKELKPYTD</sequence>
<dbReference type="InterPro" id="IPR014710">
    <property type="entry name" value="RmlC-like_jellyroll"/>
</dbReference>
<dbReference type="RefSeq" id="WP_379842059.1">
    <property type="nucleotide sequence ID" value="NZ_JBHSMA010000001.1"/>
</dbReference>
<dbReference type="PANTHER" id="PTHR36440">
    <property type="entry name" value="PUTATIVE (AFU_ORTHOLOGUE AFUA_8G07350)-RELATED"/>
    <property type="match status" value="1"/>
</dbReference>
<dbReference type="InterPro" id="IPR013096">
    <property type="entry name" value="Cupin_2"/>
</dbReference>
<evidence type="ECO:0000313" key="3">
    <source>
        <dbReference type="Proteomes" id="UP001596106"/>
    </source>
</evidence>
<organism evidence="2 3">
    <name type="scientific">Larkinella bovis</name>
    <dbReference type="NCBI Taxonomy" id="683041"/>
    <lineage>
        <taxon>Bacteria</taxon>
        <taxon>Pseudomonadati</taxon>
        <taxon>Bacteroidota</taxon>
        <taxon>Cytophagia</taxon>
        <taxon>Cytophagales</taxon>
        <taxon>Spirosomataceae</taxon>
        <taxon>Larkinella</taxon>
    </lineage>
</organism>
<reference evidence="3" key="1">
    <citation type="journal article" date="2019" name="Int. J. Syst. Evol. Microbiol.">
        <title>The Global Catalogue of Microorganisms (GCM) 10K type strain sequencing project: providing services to taxonomists for standard genome sequencing and annotation.</title>
        <authorList>
            <consortium name="The Broad Institute Genomics Platform"/>
            <consortium name="The Broad Institute Genome Sequencing Center for Infectious Disease"/>
            <person name="Wu L."/>
            <person name="Ma J."/>
        </authorList>
    </citation>
    <scope>NUCLEOTIDE SEQUENCE [LARGE SCALE GENOMIC DNA]</scope>
    <source>
        <strain evidence="3">CCUG 55250</strain>
    </source>
</reference>
<dbReference type="EMBL" id="JBHSMA010000001">
    <property type="protein sequence ID" value="MFC5408814.1"/>
    <property type="molecule type" value="Genomic_DNA"/>
</dbReference>
<proteinExistence type="predicted"/>
<gene>
    <name evidence="2" type="ORF">ACFPMF_05815</name>
</gene>
<protein>
    <submittedName>
        <fullName evidence="2">Cupin domain-containing protein</fullName>
    </submittedName>
</protein>
<name>A0ABW0I7L2_9BACT</name>
<evidence type="ECO:0000313" key="2">
    <source>
        <dbReference type="EMBL" id="MFC5408814.1"/>
    </source>
</evidence>
<dbReference type="CDD" id="cd02208">
    <property type="entry name" value="cupin_RmlC-like"/>
    <property type="match status" value="1"/>
</dbReference>
<dbReference type="Proteomes" id="UP001596106">
    <property type="component" value="Unassembled WGS sequence"/>
</dbReference>
<feature type="domain" description="Cupin type-2" evidence="1">
    <location>
        <begin position="32"/>
        <end position="96"/>
    </location>
</feature>
<dbReference type="SUPFAM" id="SSF51182">
    <property type="entry name" value="RmlC-like cupins"/>
    <property type="match status" value="1"/>
</dbReference>